<dbReference type="EMBL" id="WIGN01000065">
    <property type="protein sequence ID" value="KAF6812269.1"/>
    <property type="molecule type" value="Genomic_DNA"/>
</dbReference>
<dbReference type="PANTHER" id="PTHR15462">
    <property type="entry name" value="SERINE PROTEASE"/>
    <property type="match status" value="1"/>
</dbReference>
<keyword evidence="4 6" id="KW-0378">Hydrolase</keyword>
<dbReference type="EC" id="3.4.21.-" evidence="6"/>
<dbReference type="GO" id="GO:0006508">
    <property type="term" value="P:proteolysis"/>
    <property type="evidence" value="ECO:0007669"/>
    <property type="project" value="UniProtKB-KW"/>
</dbReference>
<dbReference type="Pfam" id="PF00089">
    <property type="entry name" value="Trypsin"/>
    <property type="match status" value="1"/>
</dbReference>
<dbReference type="AlphaFoldDB" id="A0A8H6MX38"/>
<name>A0A8H6MX38_9PEZI</name>
<keyword evidence="3 6" id="KW-0732">Signal</keyword>
<keyword evidence="9" id="KW-1185">Reference proteome</keyword>
<dbReference type="InterPro" id="IPR009003">
    <property type="entry name" value="Peptidase_S1_PA"/>
</dbReference>
<organism evidence="8 9">
    <name type="scientific">Colletotrichum sojae</name>
    <dbReference type="NCBI Taxonomy" id="2175907"/>
    <lineage>
        <taxon>Eukaryota</taxon>
        <taxon>Fungi</taxon>
        <taxon>Dikarya</taxon>
        <taxon>Ascomycota</taxon>
        <taxon>Pezizomycotina</taxon>
        <taxon>Sordariomycetes</taxon>
        <taxon>Hypocreomycetidae</taxon>
        <taxon>Glomerellales</taxon>
        <taxon>Glomerellaceae</taxon>
        <taxon>Colletotrichum</taxon>
        <taxon>Colletotrichum orchidearum species complex</taxon>
    </lineage>
</organism>
<feature type="domain" description="Peptidase S1" evidence="7">
    <location>
        <begin position="123"/>
        <end position="300"/>
    </location>
</feature>
<evidence type="ECO:0000256" key="2">
    <source>
        <dbReference type="ARBA" id="ARBA00022670"/>
    </source>
</evidence>
<keyword evidence="2 6" id="KW-0645">Protease</keyword>
<keyword evidence="5 6" id="KW-0720">Serine protease</keyword>
<evidence type="ECO:0000256" key="6">
    <source>
        <dbReference type="RuleBase" id="RU004296"/>
    </source>
</evidence>
<dbReference type="InterPro" id="IPR043504">
    <property type="entry name" value="Peptidase_S1_PA_chymotrypsin"/>
</dbReference>
<evidence type="ECO:0000256" key="1">
    <source>
        <dbReference type="ARBA" id="ARBA00008764"/>
    </source>
</evidence>
<evidence type="ECO:0000256" key="5">
    <source>
        <dbReference type="ARBA" id="ARBA00022825"/>
    </source>
</evidence>
<evidence type="ECO:0000256" key="4">
    <source>
        <dbReference type="ARBA" id="ARBA00022801"/>
    </source>
</evidence>
<evidence type="ECO:0000313" key="9">
    <source>
        <dbReference type="Proteomes" id="UP000652219"/>
    </source>
</evidence>
<reference evidence="8 9" key="1">
    <citation type="journal article" date="2020" name="Phytopathology">
        <title>Genome Sequence Resources of Colletotrichum truncatum, C. plurivorum, C. musicola, and C. sojae: Four Species Pathogenic to Soybean (Glycine max).</title>
        <authorList>
            <person name="Rogerio F."/>
            <person name="Boufleur T.R."/>
            <person name="Ciampi-Guillardi M."/>
            <person name="Sukno S.A."/>
            <person name="Thon M.R."/>
            <person name="Massola Junior N.S."/>
            <person name="Baroncelli R."/>
        </authorList>
    </citation>
    <scope>NUCLEOTIDE SEQUENCE [LARGE SCALE GENOMIC DNA]</scope>
    <source>
        <strain evidence="8 9">LFN0009</strain>
    </source>
</reference>
<accession>A0A8H6MX38</accession>
<dbReference type="Gene3D" id="2.40.10.10">
    <property type="entry name" value="Trypsin-like serine proteases"/>
    <property type="match status" value="2"/>
</dbReference>
<dbReference type="InterPro" id="IPR050966">
    <property type="entry name" value="Glutamyl_endopeptidase"/>
</dbReference>
<evidence type="ECO:0000259" key="7">
    <source>
        <dbReference type="Pfam" id="PF00089"/>
    </source>
</evidence>
<dbReference type="PANTHER" id="PTHR15462:SF8">
    <property type="entry name" value="SERINE PROTEASE"/>
    <property type="match status" value="1"/>
</dbReference>
<protein>
    <recommendedName>
        <fullName evidence="6">Serine protease</fullName>
        <ecNumber evidence="6">3.4.21.-</ecNumber>
    </recommendedName>
</protein>
<proteinExistence type="inferred from homology"/>
<dbReference type="Proteomes" id="UP000652219">
    <property type="component" value="Unassembled WGS sequence"/>
</dbReference>
<dbReference type="InterPro" id="IPR001254">
    <property type="entry name" value="Trypsin_dom"/>
</dbReference>
<feature type="signal peptide" evidence="6">
    <location>
        <begin position="1"/>
        <end position="21"/>
    </location>
</feature>
<evidence type="ECO:0000256" key="3">
    <source>
        <dbReference type="ARBA" id="ARBA00022729"/>
    </source>
</evidence>
<evidence type="ECO:0000313" key="8">
    <source>
        <dbReference type="EMBL" id="KAF6812269.1"/>
    </source>
</evidence>
<gene>
    <name evidence="8" type="ORF">CSOJ01_05258</name>
</gene>
<feature type="chain" id="PRO_5034804707" description="Serine protease" evidence="6">
    <location>
        <begin position="22"/>
        <end position="326"/>
    </location>
</feature>
<dbReference type="InterPro" id="IPR008256">
    <property type="entry name" value="Peptidase_S1B"/>
</dbReference>
<comment type="similarity">
    <text evidence="1 6">Belongs to the peptidase S1B family.</text>
</comment>
<dbReference type="SUPFAM" id="SSF50494">
    <property type="entry name" value="Trypsin-like serine proteases"/>
    <property type="match status" value="1"/>
</dbReference>
<comment type="caution">
    <text evidence="8">The sequence shown here is derived from an EMBL/GenBank/DDBJ whole genome shotgun (WGS) entry which is preliminary data.</text>
</comment>
<dbReference type="GO" id="GO:0004252">
    <property type="term" value="F:serine-type endopeptidase activity"/>
    <property type="evidence" value="ECO:0007669"/>
    <property type="project" value="InterPro"/>
</dbReference>
<sequence>MVRSNVFAAVAALSLSSAVLGVPFAPRHQEAQTQLPDPSDFTSPLAFDPAVVAAFKANKLGDTAADDDSEEASGPEIINMSLAGLQGSNFTDFAPSGLGPAEQPSKRSIIGPDDRVLWTNREYPYSAMGRIQRSDGAVCSGALIGARHVVTARHCIPPEGQNVAIRFQPAYDQGEVLGGYDVERIFRPDYGQEGWCANAYDWAIFILREEAGRKTGWLGLKVVNPDTQLNRAMFFHYGYPGDKGANRPYRMEGISASSATGCDRGSPIVTDTDSAGGQSGGPLWLLEDGSRYVYGVHVGSAPGFSVTAGGPSLLEGYGNVLRDYPN</sequence>
<dbReference type="PRINTS" id="PR00839">
    <property type="entry name" value="V8PROTEASE"/>
</dbReference>